<comment type="caution">
    <text evidence="1">The sequence shown here is derived from an EMBL/GenBank/DDBJ whole genome shotgun (WGS) entry which is preliminary data.</text>
</comment>
<gene>
    <name evidence="1" type="ORF">LVIROSA_LOCUS38729</name>
</gene>
<keyword evidence="2" id="KW-1185">Reference proteome</keyword>
<reference evidence="1 2" key="1">
    <citation type="submission" date="2022-01" db="EMBL/GenBank/DDBJ databases">
        <authorList>
            <person name="Xiong W."/>
            <person name="Schranz E."/>
        </authorList>
    </citation>
    <scope>NUCLEOTIDE SEQUENCE [LARGE SCALE GENOMIC DNA]</scope>
</reference>
<proteinExistence type="predicted"/>
<accession>A0AAU9PSS8</accession>
<sequence>MQVAEWGSDSTPTMARWRSSASGLRSRFGGSISAAQYFRQHRCGGIRRLATSTEVVVWRRRLKGGYEFEEFGSGRVL</sequence>
<evidence type="ECO:0000313" key="2">
    <source>
        <dbReference type="Proteomes" id="UP001157418"/>
    </source>
</evidence>
<protein>
    <submittedName>
        <fullName evidence="1">Uncharacterized protein</fullName>
    </submittedName>
</protein>
<evidence type="ECO:0000313" key="1">
    <source>
        <dbReference type="EMBL" id="CAH1453488.1"/>
    </source>
</evidence>
<organism evidence="1 2">
    <name type="scientific">Lactuca virosa</name>
    <dbReference type="NCBI Taxonomy" id="75947"/>
    <lineage>
        <taxon>Eukaryota</taxon>
        <taxon>Viridiplantae</taxon>
        <taxon>Streptophyta</taxon>
        <taxon>Embryophyta</taxon>
        <taxon>Tracheophyta</taxon>
        <taxon>Spermatophyta</taxon>
        <taxon>Magnoliopsida</taxon>
        <taxon>eudicotyledons</taxon>
        <taxon>Gunneridae</taxon>
        <taxon>Pentapetalae</taxon>
        <taxon>asterids</taxon>
        <taxon>campanulids</taxon>
        <taxon>Asterales</taxon>
        <taxon>Asteraceae</taxon>
        <taxon>Cichorioideae</taxon>
        <taxon>Cichorieae</taxon>
        <taxon>Lactucinae</taxon>
        <taxon>Lactuca</taxon>
    </lineage>
</organism>
<name>A0AAU9PSS8_9ASTR</name>
<dbReference type="EMBL" id="CAKMRJ010005745">
    <property type="protein sequence ID" value="CAH1453488.1"/>
    <property type="molecule type" value="Genomic_DNA"/>
</dbReference>
<dbReference type="Proteomes" id="UP001157418">
    <property type="component" value="Unassembled WGS sequence"/>
</dbReference>
<dbReference type="AlphaFoldDB" id="A0AAU9PSS8"/>